<reference evidence="9" key="1">
    <citation type="submission" date="2025-08" db="UniProtKB">
        <authorList>
            <consortium name="Ensembl"/>
        </authorList>
    </citation>
    <scope>IDENTIFICATION</scope>
</reference>
<dbReference type="PANTHER" id="PTHR22776">
    <property type="entry name" value="MARVEL-CONTAINING POTENTIAL LIPID RAFT-ASSOCIATED PROTEIN"/>
    <property type="match status" value="1"/>
</dbReference>
<dbReference type="InterPro" id="IPR008253">
    <property type="entry name" value="Marvel"/>
</dbReference>
<evidence type="ECO:0000256" key="3">
    <source>
        <dbReference type="ARBA" id="ARBA00022989"/>
    </source>
</evidence>
<dbReference type="Ensembl" id="ENSCABT00000025022.1">
    <property type="protein sequence ID" value="ENSCABP00000022843.1"/>
    <property type="gene ID" value="ENSCABG00000016804.1"/>
</dbReference>
<keyword evidence="3 7" id="KW-1133">Transmembrane helix</keyword>
<organism evidence="9 10">
    <name type="scientific">Chelonoidis abingdonii</name>
    <name type="common">Abingdon island giant tortoise</name>
    <name type="synonym">Testudo abingdonii</name>
    <dbReference type="NCBI Taxonomy" id="106734"/>
    <lineage>
        <taxon>Eukaryota</taxon>
        <taxon>Metazoa</taxon>
        <taxon>Chordata</taxon>
        <taxon>Craniata</taxon>
        <taxon>Vertebrata</taxon>
        <taxon>Euteleostomi</taxon>
        <taxon>Archelosauria</taxon>
        <taxon>Testudinata</taxon>
        <taxon>Testudines</taxon>
        <taxon>Cryptodira</taxon>
        <taxon>Durocryptodira</taxon>
        <taxon>Testudinoidea</taxon>
        <taxon>Testudinidae</taxon>
        <taxon>Chelonoidis</taxon>
    </lineage>
</organism>
<dbReference type="GeneID" id="116827017"/>
<evidence type="ECO:0000256" key="7">
    <source>
        <dbReference type="SAM" id="Phobius"/>
    </source>
</evidence>
<dbReference type="AlphaFoldDB" id="A0A8C0HG31"/>
<dbReference type="GeneTree" id="ENSGT00940000157911"/>
<gene>
    <name evidence="9" type="primary">CMTM6</name>
</gene>
<dbReference type="GO" id="GO:0055038">
    <property type="term" value="C:recycling endosome membrane"/>
    <property type="evidence" value="ECO:0007669"/>
    <property type="project" value="Ensembl"/>
</dbReference>
<dbReference type="Proteomes" id="UP000694404">
    <property type="component" value="Unplaced"/>
</dbReference>
<dbReference type="GO" id="GO:0005886">
    <property type="term" value="C:plasma membrane"/>
    <property type="evidence" value="ECO:0007669"/>
    <property type="project" value="Ensembl"/>
</dbReference>
<sequence>MDNGKVYGPTTEPQSKPPACGCSVTRLSRQRLLLKGAQVLLSFLAFILEEIVESCSLCSGLYFFEFISFSATFLSLLILIVFCTSAYQWVEKDRLKTLDFWVTTVVGVLFFVASIVFAATNDKSPVETVAIVFGFLASIGFLADGIQMFMEKRKAKENKLENTGNTQNTPENQPLNNRS</sequence>
<evidence type="ECO:0000256" key="1">
    <source>
        <dbReference type="ARBA" id="ARBA00004141"/>
    </source>
</evidence>
<evidence type="ECO:0000256" key="2">
    <source>
        <dbReference type="ARBA" id="ARBA00022692"/>
    </source>
</evidence>
<keyword evidence="4 5" id="KW-0472">Membrane</keyword>
<evidence type="ECO:0000256" key="4">
    <source>
        <dbReference type="ARBA" id="ARBA00023136"/>
    </source>
</evidence>
<dbReference type="CTD" id="54918"/>
<dbReference type="GO" id="GO:0031901">
    <property type="term" value="C:early endosome membrane"/>
    <property type="evidence" value="ECO:0007669"/>
    <property type="project" value="Ensembl"/>
</dbReference>
<evidence type="ECO:0000313" key="10">
    <source>
        <dbReference type="Proteomes" id="UP000694404"/>
    </source>
</evidence>
<dbReference type="PANTHER" id="PTHR22776:SF25">
    <property type="entry name" value="CKLF-LIKE MARVEL TRANSMEMBRANE DOMAIN-CONTAINING PROTEIN 6"/>
    <property type="match status" value="1"/>
</dbReference>
<proteinExistence type="predicted"/>
<evidence type="ECO:0000256" key="5">
    <source>
        <dbReference type="PROSITE-ProRule" id="PRU00581"/>
    </source>
</evidence>
<feature type="domain" description="MARVEL" evidence="8">
    <location>
        <begin position="26"/>
        <end position="153"/>
    </location>
</feature>
<evidence type="ECO:0000313" key="9">
    <source>
        <dbReference type="Ensembl" id="ENSCABP00000022843.1"/>
    </source>
</evidence>
<name>A0A8C0HG31_CHEAB</name>
<evidence type="ECO:0000256" key="6">
    <source>
        <dbReference type="SAM" id="MobiDB-lite"/>
    </source>
</evidence>
<feature type="region of interest" description="Disordered" evidence="6">
    <location>
        <begin position="158"/>
        <end position="179"/>
    </location>
</feature>
<feature type="transmembrane region" description="Helical" evidence="7">
    <location>
        <begin position="131"/>
        <end position="150"/>
    </location>
</feature>
<dbReference type="InterPro" id="IPR050578">
    <property type="entry name" value="MARVEL-CKLF_proteins"/>
</dbReference>
<keyword evidence="10" id="KW-1185">Reference proteome</keyword>
<accession>A0A8C0HG31</accession>
<dbReference type="KEGG" id="cabi:116827017"/>
<keyword evidence="2 5" id="KW-0812">Transmembrane</keyword>
<feature type="compositionally biased region" description="Polar residues" evidence="6">
    <location>
        <begin position="161"/>
        <end position="179"/>
    </location>
</feature>
<reference evidence="9" key="2">
    <citation type="submission" date="2025-09" db="UniProtKB">
        <authorList>
            <consortium name="Ensembl"/>
        </authorList>
    </citation>
    <scope>IDENTIFICATION</scope>
</reference>
<protein>
    <submittedName>
        <fullName evidence="9">CKLF like MARVEL transmembrane domain containing 6</fullName>
    </submittedName>
</protein>
<comment type="subcellular location">
    <subcellularLocation>
        <location evidence="1">Membrane</location>
        <topology evidence="1">Multi-pass membrane protein</topology>
    </subcellularLocation>
</comment>
<feature type="transmembrane region" description="Helical" evidence="7">
    <location>
        <begin position="98"/>
        <end position="119"/>
    </location>
</feature>
<dbReference type="Pfam" id="PF01284">
    <property type="entry name" value="MARVEL"/>
    <property type="match status" value="1"/>
</dbReference>
<dbReference type="GO" id="GO:0031647">
    <property type="term" value="P:regulation of protein stability"/>
    <property type="evidence" value="ECO:0007669"/>
    <property type="project" value="Ensembl"/>
</dbReference>
<feature type="transmembrane region" description="Helical" evidence="7">
    <location>
        <begin position="32"/>
        <end position="48"/>
    </location>
</feature>
<dbReference type="PROSITE" id="PS51225">
    <property type="entry name" value="MARVEL"/>
    <property type="match status" value="1"/>
</dbReference>
<dbReference type="GO" id="GO:0032456">
    <property type="term" value="P:endocytic recycling"/>
    <property type="evidence" value="ECO:0007669"/>
    <property type="project" value="Ensembl"/>
</dbReference>
<dbReference type="GO" id="GO:0015031">
    <property type="term" value="P:protein transport"/>
    <property type="evidence" value="ECO:0007669"/>
    <property type="project" value="Ensembl"/>
</dbReference>
<dbReference type="RefSeq" id="XP_032640040.1">
    <property type="nucleotide sequence ID" value="XM_032784149.2"/>
</dbReference>
<evidence type="ECO:0000259" key="8">
    <source>
        <dbReference type="PROSITE" id="PS51225"/>
    </source>
</evidence>
<feature type="transmembrane region" description="Helical" evidence="7">
    <location>
        <begin position="60"/>
        <end position="86"/>
    </location>
</feature>
<dbReference type="OMA" id="ASMVWEK"/>